<sequence>MHTKPRFLVIHQLPHLVPKLRARDWVDVLQSAFNAKPPLSEEDTLIVTNGDLLDAMRVIFASYSAREVTFLAVWWLIQYLGPMTSNSVRQLFIKHPLSTSVFPLACGMYAAHVYTVLFSGADNSIMTKAQWLVVSSLLTNVHKTALTEVASWSTLHTKAVRAAATQLQNSTTVIWTPEEYMTNTSLEVLYGRDYPTARSFFDHWRISREQLQKSLGSEEYQATLRLFRLQSTHLAAYNPATNVISVAVATLAAPYYADEGTDAMAYGGLGFMYAMQLVRTINAHTVLLSDDMAQTLWNPASSALDPGEGSTQNISTPGRALWELGRCSADVTSGGNVTALFPLLPALKIAHAAYLRFRSEDRDLRLPGLEEYSAEQVFLLSACHVTCWERGDHHRVSPECTEAMRNFEPFAKAFSCTAGSPMNPEQKSAFLL</sequence>
<dbReference type="AlphaFoldDB" id="A0AAQ4EAF4"/>
<evidence type="ECO:0000313" key="2">
    <source>
        <dbReference type="EMBL" id="KAK8771757.1"/>
    </source>
</evidence>
<dbReference type="InterPro" id="IPR018497">
    <property type="entry name" value="Peptidase_M13_C"/>
</dbReference>
<accession>A0AAQ4EAF4</accession>
<comment type="caution">
    <text evidence="2">The sequence shown here is derived from an EMBL/GenBank/DDBJ whole genome shotgun (WGS) entry which is preliminary data.</text>
</comment>
<dbReference type="GO" id="GO:0005886">
    <property type="term" value="C:plasma membrane"/>
    <property type="evidence" value="ECO:0007669"/>
    <property type="project" value="TreeGrafter"/>
</dbReference>
<reference evidence="2 3" key="1">
    <citation type="journal article" date="2023" name="Arcadia Sci">
        <title>De novo assembly of a long-read Amblyomma americanum tick genome.</title>
        <authorList>
            <person name="Chou S."/>
            <person name="Poskanzer K.E."/>
            <person name="Rollins M."/>
            <person name="Thuy-Boun P.S."/>
        </authorList>
    </citation>
    <scope>NUCLEOTIDE SEQUENCE [LARGE SCALE GENOMIC DNA]</scope>
    <source>
        <strain evidence="2">F_SG_1</strain>
        <tissue evidence="2">Salivary glands</tissue>
    </source>
</reference>
<dbReference type="Gene3D" id="3.40.390.10">
    <property type="entry name" value="Collagenase (Catalytic Domain)"/>
    <property type="match status" value="1"/>
</dbReference>
<dbReference type="PANTHER" id="PTHR11733">
    <property type="entry name" value="ZINC METALLOPROTEASE FAMILY M13 NEPRILYSIN-RELATED"/>
    <property type="match status" value="1"/>
</dbReference>
<gene>
    <name evidence="2" type="ORF">V5799_024998</name>
</gene>
<dbReference type="SUPFAM" id="SSF55486">
    <property type="entry name" value="Metalloproteases ('zincins'), catalytic domain"/>
    <property type="match status" value="1"/>
</dbReference>
<dbReference type="GO" id="GO:0004222">
    <property type="term" value="F:metalloendopeptidase activity"/>
    <property type="evidence" value="ECO:0007669"/>
    <property type="project" value="InterPro"/>
</dbReference>
<dbReference type="Pfam" id="PF01431">
    <property type="entry name" value="Peptidase_M13"/>
    <property type="match status" value="1"/>
</dbReference>
<dbReference type="GO" id="GO:0016485">
    <property type="term" value="P:protein processing"/>
    <property type="evidence" value="ECO:0007669"/>
    <property type="project" value="TreeGrafter"/>
</dbReference>
<evidence type="ECO:0000259" key="1">
    <source>
        <dbReference type="Pfam" id="PF01431"/>
    </source>
</evidence>
<evidence type="ECO:0000313" key="3">
    <source>
        <dbReference type="Proteomes" id="UP001321473"/>
    </source>
</evidence>
<keyword evidence="3" id="KW-1185">Reference proteome</keyword>
<dbReference type="Proteomes" id="UP001321473">
    <property type="component" value="Unassembled WGS sequence"/>
</dbReference>
<dbReference type="PANTHER" id="PTHR11733:SF241">
    <property type="entry name" value="GH26575P-RELATED"/>
    <property type="match status" value="1"/>
</dbReference>
<name>A0AAQ4EAF4_AMBAM</name>
<protein>
    <recommendedName>
        <fullName evidence="1">Peptidase M13 C-terminal domain-containing protein</fullName>
    </recommendedName>
</protein>
<dbReference type="EMBL" id="JARKHS020019352">
    <property type="protein sequence ID" value="KAK8771757.1"/>
    <property type="molecule type" value="Genomic_DNA"/>
</dbReference>
<dbReference type="InterPro" id="IPR024079">
    <property type="entry name" value="MetalloPept_cat_dom_sf"/>
</dbReference>
<feature type="domain" description="Peptidase M13 C-terminal" evidence="1">
    <location>
        <begin position="235"/>
        <end position="428"/>
    </location>
</feature>
<dbReference type="PROSITE" id="PS51885">
    <property type="entry name" value="NEPRILYSIN"/>
    <property type="match status" value="1"/>
</dbReference>
<organism evidence="2 3">
    <name type="scientific">Amblyomma americanum</name>
    <name type="common">Lone star tick</name>
    <dbReference type="NCBI Taxonomy" id="6943"/>
    <lineage>
        <taxon>Eukaryota</taxon>
        <taxon>Metazoa</taxon>
        <taxon>Ecdysozoa</taxon>
        <taxon>Arthropoda</taxon>
        <taxon>Chelicerata</taxon>
        <taxon>Arachnida</taxon>
        <taxon>Acari</taxon>
        <taxon>Parasitiformes</taxon>
        <taxon>Ixodida</taxon>
        <taxon>Ixodoidea</taxon>
        <taxon>Ixodidae</taxon>
        <taxon>Amblyomminae</taxon>
        <taxon>Amblyomma</taxon>
    </lineage>
</organism>
<proteinExistence type="predicted"/>
<dbReference type="InterPro" id="IPR000718">
    <property type="entry name" value="Peptidase_M13"/>
</dbReference>